<dbReference type="GO" id="GO:0009055">
    <property type="term" value="F:electron transfer activity"/>
    <property type="evidence" value="ECO:0007669"/>
    <property type="project" value="InterPro"/>
</dbReference>
<dbReference type="KEGG" id="agv:OJF2_75310"/>
<dbReference type="InterPro" id="IPR011429">
    <property type="entry name" value="Cyt_c_Planctomycete-type"/>
</dbReference>
<keyword evidence="1" id="KW-0732">Signal</keyword>
<name>A0A5B9WFZ8_9BACT</name>
<feature type="domain" description="DUF1549" evidence="2">
    <location>
        <begin position="159"/>
        <end position="364"/>
    </location>
</feature>
<gene>
    <name evidence="5" type="ORF">OJF2_75310</name>
</gene>
<feature type="domain" description="DUF1553" evidence="3">
    <location>
        <begin position="547"/>
        <end position="804"/>
    </location>
</feature>
<dbReference type="PANTHER" id="PTHR35889">
    <property type="entry name" value="CYCLOINULO-OLIGOSACCHARIDE FRUCTANOTRANSFERASE-RELATED"/>
    <property type="match status" value="1"/>
</dbReference>
<dbReference type="EMBL" id="CP042997">
    <property type="protein sequence ID" value="QEH38921.1"/>
    <property type="molecule type" value="Genomic_DNA"/>
</dbReference>
<organism evidence="5 6">
    <name type="scientific">Aquisphaera giovannonii</name>
    <dbReference type="NCBI Taxonomy" id="406548"/>
    <lineage>
        <taxon>Bacteria</taxon>
        <taxon>Pseudomonadati</taxon>
        <taxon>Planctomycetota</taxon>
        <taxon>Planctomycetia</taxon>
        <taxon>Isosphaerales</taxon>
        <taxon>Isosphaeraceae</taxon>
        <taxon>Aquisphaera</taxon>
    </lineage>
</organism>
<protein>
    <submittedName>
        <fullName evidence="5">Planctomycete cytochrome C</fullName>
    </submittedName>
</protein>
<proteinExistence type="predicted"/>
<evidence type="ECO:0000259" key="2">
    <source>
        <dbReference type="Pfam" id="PF07583"/>
    </source>
</evidence>
<evidence type="ECO:0000256" key="1">
    <source>
        <dbReference type="SAM" id="SignalP"/>
    </source>
</evidence>
<dbReference type="Pfam" id="PF07635">
    <property type="entry name" value="PSCyt1"/>
    <property type="match status" value="1"/>
</dbReference>
<evidence type="ECO:0000313" key="6">
    <source>
        <dbReference type="Proteomes" id="UP000324233"/>
    </source>
</evidence>
<dbReference type="InterPro" id="IPR011444">
    <property type="entry name" value="DUF1549"/>
</dbReference>
<dbReference type="GO" id="GO:0020037">
    <property type="term" value="F:heme binding"/>
    <property type="evidence" value="ECO:0007669"/>
    <property type="project" value="InterPro"/>
</dbReference>
<dbReference type="InterPro" id="IPR022655">
    <property type="entry name" value="DUF1553"/>
</dbReference>
<reference evidence="5 6" key="1">
    <citation type="submission" date="2019-08" db="EMBL/GenBank/DDBJ databases">
        <title>Deep-cultivation of Planctomycetes and their phenomic and genomic characterization uncovers novel biology.</title>
        <authorList>
            <person name="Wiegand S."/>
            <person name="Jogler M."/>
            <person name="Boedeker C."/>
            <person name="Pinto D."/>
            <person name="Vollmers J."/>
            <person name="Rivas-Marin E."/>
            <person name="Kohn T."/>
            <person name="Peeters S.H."/>
            <person name="Heuer A."/>
            <person name="Rast P."/>
            <person name="Oberbeckmann S."/>
            <person name="Bunk B."/>
            <person name="Jeske O."/>
            <person name="Meyerdierks A."/>
            <person name="Storesund J.E."/>
            <person name="Kallscheuer N."/>
            <person name="Luecker S."/>
            <person name="Lage O.M."/>
            <person name="Pohl T."/>
            <person name="Merkel B.J."/>
            <person name="Hornburger P."/>
            <person name="Mueller R.-W."/>
            <person name="Bruemmer F."/>
            <person name="Labrenz M."/>
            <person name="Spormann A.M."/>
            <person name="Op den Camp H."/>
            <person name="Overmann J."/>
            <person name="Amann R."/>
            <person name="Jetten M.S.M."/>
            <person name="Mascher T."/>
            <person name="Medema M.H."/>
            <person name="Devos D.P."/>
            <person name="Kaster A.-K."/>
            <person name="Ovreas L."/>
            <person name="Rohde M."/>
            <person name="Galperin M.Y."/>
            <person name="Jogler C."/>
        </authorList>
    </citation>
    <scope>NUCLEOTIDE SEQUENCE [LARGE SCALE GENOMIC DNA]</scope>
    <source>
        <strain evidence="5 6">OJF2</strain>
    </source>
</reference>
<dbReference type="InterPro" id="IPR036909">
    <property type="entry name" value="Cyt_c-like_dom_sf"/>
</dbReference>
<feature type="chain" id="PRO_5022821773" evidence="1">
    <location>
        <begin position="31"/>
        <end position="859"/>
    </location>
</feature>
<evidence type="ECO:0000259" key="3">
    <source>
        <dbReference type="Pfam" id="PF07587"/>
    </source>
</evidence>
<feature type="signal peptide" evidence="1">
    <location>
        <begin position="1"/>
        <end position="30"/>
    </location>
</feature>
<dbReference type="Proteomes" id="UP000324233">
    <property type="component" value="Chromosome"/>
</dbReference>
<dbReference type="RefSeq" id="WP_148598304.1">
    <property type="nucleotide sequence ID" value="NZ_CP042997.1"/>
</dbReference>
<accession>A0A5B9WFZ8</accession>
<dbReference type="Pfam" id="PF07583">
    <property type="entry name" value="PSCyt2"/>
    <property type="match status" value="1"/>
</dbReference>
<evidence type="ECO:0000313" key="5">
    <source>
        <dbReference type="EMBL" id="QEH38921.1"/>
    </source>
</evidence>
<keyword evidence="6" id="KW-1185">Reference proteome</keyword>
<dbReference type="SUPFAM" id="SSF46626">
    <property type="entry name" value="Cytochrome c"/>
    <property type="match status" value="1"/>
</dbReference>
<dbReference type="OrthoDB" id="127107at2"/>
<evidence type="ECO:0000259" key="4">
    <source>
        <dbReference type="Pfam" id="PF07635"/>
    </source>
</evidence>
<feature type="domain" description="Cytochrome C Planctomycete-type" evidence="4">
    <location>
        <begin position="59"/>
        <end position="114"/>
    </location>
</feature>
<dbReference type="AlphaFoldDB" id="A0A5B9WFZ8"/>
<dbReference type="Pfam" id="PF07587">
    <property type="entry name" value="PSD1"/>
    <property type="match status" value="1"/>
</dbReference>
<sequence length="859" mass="95459" precursor="true">MTSQKSLRTQWNNLLVASLALGLASSTARAAEPTENVAPAVPARVEFNRDVRPILSDSCFLCHGPDKGRRKGDLRLDLRDEAIKAEALVPGKPDESALVERILSDDPGEIMPPPKSNKTLDARQKEILKRWVQQGAEYQKHWSYEKPVKAEVPAGRNAVDVLVRRRLAEVGLKASPEADRRTLIRRLSSDLTGLPPSPEEVKAFVEDTSPGAYERLVDRLMASPHYGERMAIGWLDVVRFADTIGYHSDNPRNVWPYRDWVIRSFNDNKPFDRFTIEQVAGDLLPDASTETRVGSAFNRLLLTTEEGGAQPKDYEARMLTDRVRAVGAAWLGQTTGCAQCHDHKFDPITMRDFYSLGAFFADIREPIIGHREDGMAVASAEDQKTLAKLDAAVAAAKERLEASAPQLDLAQAQWEADLSRYGVTLPELARDAKATPAEKAAARAVQAAIKKDAKARASKEREAVRSYFRSKATPLFAAEREAVAHAERERQAFVDGLPKCLVSVRSASPRTVRILPRGDWMNETGEVVKPALPGYLPQPRDAGRDLTRLDLARWLVSRENPLTARTVANRIWKQFFGEGLSRRLDDLGAQGEPPANPALLDWLACEFMDSGWDVKHIVRTIVTSETYRQTSVATPELLAADPLNRELARQGAFRVDAELVRDNALAISGLLAATIGGPSVKPYQPAGYWENLNFPPREYEADRGDAQHRRGLYTWWQRTFLHPSLLAFDAPSREECCAERNRSNIPQQALVLLNDPTYVEAARAFAARVLRECSGRPEDRLNRAWQLALQRVPESSEAEVARKLLETHLAEYRSNPAAARALISTGDAPVPGDLDAAELAAWTHVARVLLNLHETVTRS</sequence>
<dbReference type="PANTHER" id="PTHR35889:SF3">
    <property type="entry name" value="F-BOX DOMAIN-CONTAINING PROTEIN"/>
    <property type="match status" value="1"/>
</dbReference>